<feature type="binding site" evidence="5">
    <location>
        <position position="205"/>
    </location>
    <ligand>
        <name>ATP</name>
        <dbReference type="ChEBI" id="CHEBI:30616"/>
    </ligand>
</feature>
<evidence type="ECO:0000256" key="3">
    <source>
        <dbReference type="ARBA" id="ARBA00022840"/>
    </source>
</evidence>
<dbReference type="GO" id="GO:0005886">
    <property type="term" value="C:plasma membrane"/>
    <property type="evidence" value="ECO:0000318"/>
    <property type="project" value="GO_Central"/>
</dbReference>
<evidence type="ECO:0000256" key="4">
    <source>
        <dbReference type="ARBA" id="ARBA00023186"/>
    </source>
</evidence>
<feature type="region of interest" description="Disordered" evidence="6">
    <location>
        <begin position="251"/>
        <end position="288"/>
    </location>
</feature>
<dbReference type="GO" id="GO:0051082">
    <property type="term" value="F:unfolded protein binding"/>
    <property type="evidence" value="ECO:0000318"/>
    <property type="project" value="GO_Central"/>
</dbReference>
<dbReference type="GO" id="GO:0048471">
    <property type="term" value="C:perinuclear region of cytoplasm"/>
    <property type="evidence" value="ECO:0000318"/>
    <property type="project" value="GO_Central"/>
</dbReference>
<feature type="binding site" evidence="5">
    <location>
        <begin position="134"/>
        <end position="135"/>
    </location>
    <ligand>
        <name>ATP</name>
        <dbReference type="ChEBI" id="CHEBI:30616"/>
    </ligand>
</feature>
<dbReference type="GO" id="GO:0016887">
    <property type="term" value="F:ATP hydrolysis activity"/>
    <property type="evidence" value="ECO:0000318"/>
    <property type="project" value="GO_Central"/>
</dbReference>
<dbReference type="EMBL" id="CT868183">
    <property type="protein sequence ID" value="CAK74263.1"/>
    <property type="molecule type" value="Genomic_DNA"/>
</dbReference>
<feature type="compositionally biased region" description="Acidic residues" evidence="6">
    <location>
        <begin position="439"/>
        <end position="456"/>
    </location>
</feature>
<evidence type="ECO:0000256" key="2">
    <source>
        <dbReference type="ARBA" id="ARBA00022741"/>
    </source>
</evidence>
<dbReference type="CDD" id="cd16927">
    <property type="entry name" value="HATPase_Hsp90-like"/>
    <property type="match status" value="1"/>
</dbReference>
<dbReference type="GO" id="GO:0032991">
    <property type="term" value="C:protein-containing complex"/>
    <property type="evidence" value="ECO:0000318"/>
    <property type="project" value="GO_Central"/>
</dbReference>
<dbReference type="GO" id="GO:0034605">
    <property type="term" value="P:cellular response to heat"/>
    <property type="evidence" value="ECO:0000318"/>
    <property type="project" value="GO_Central"/>
</dbReference>
<dbReference type="GO" id="GO:0050821">
    <property type="term" value="P:protein stabilization"/>
    <property type="evidence" value="ECO:0000318"/>
    <property type="project" value="GO_Central"/>
</dbReference>
<dbReference type="GO" id="GO:0005829">
    <property type="term" value="C:cytosol"/>
    <property type="evidence" value="ECO:0000318"/>
    <property type="project" value="GO_Central"/>
</dbReference>
<dbReference type="PANTHER" id="PTHR11528">
    <property type="entry name" value="HEAT SHOCK PROTEIN 90 FAMILY MEMBER"/>
    <property type="match status" value="1"/>
</dbReference>
<dbReference type="RefSeq" id="XP_001441660.1">
    <property type="nucleotide sequence ID" value="XM_001441623.1"/>
</dbReference>
<feature type="binding site" evidence="5">
    <location>
        <position position="119"/>
    </location>
    <ligand>
        <name>ATP</name>
        <dbReference type="ChEBI" id="CHEBI:30616"/>
    </ligand>
</feature>
<dbReference type="Pfam" id="PF00183">
    <property type="entry name" value="HSP90"/>
    <property type="match status" value="1"/>
</dbReference>
<protein>
    <recommendedName>
        <fullName evidence="8">Histidine kinase/HSP90-like ATPase domain-containing protein</fullName>
    </recommendedName>
</protein>
<keyword evidence="2 5" id="KW-0547">Nucleotide-binding</keyword>
<feature type="compositionally biased region" description="Acidic residues" evidence="6">
    <location>
        <begin position="266"/>
        <end position="283"/>
    </location>
</feature>
<dbReference type="SUPFAM" id="SSF54211">
    <property type="entry name" value="Ribosomal protein S5 domain 2-like"/>
    <property type="match status" value="1"/>
</dbReference>
<dbReference type="PROSITE" id="PS00298">
    <property type="entry name" value="HSP90"/>
    <property type="match status" value="1"/>
</dbReference>
<dbReference type="FunFam" id="3.30.565.10:FF:000005">
    <property type="entry name" value="Heat shock protein 90"/>
    <property type="match status" value="1"/>
</dbReference>
<feature type="domain" description="Histidine kinase/HSP90-like ATPase" evidence="8">
    <location>
        <begin position="61"/>
        <end position="215"/>
    </location>
</feature>
<keyword evidence="4" id="KW-0143">Chaperone</keyword>
<dbReference type="AlphaFoldDB" id="A0CTZ6"/>
<dbReference type="PIRSF" id="PIRSF002583">
    <property type="entry name" value="Hsp90"/>
    <property type="match status" value="1"/>
</dbReference>
<dbReference type="GO" id="GO:0005524">
    <property type="term" value="F:ATP binding"/>
    <property type="evidence" value="ECO:0000318"/>
    <property type="project" value="GO_Central"/>
</dbReference>
<feature type="signal peptide" evidence="7">
    <location>
        <begin position="1"/>
        <end position="21"/>
    </location>
</feature>
<accession>A0CTZ6</accession>
<evidence type="ECO:0000256" key="7">
    <source>
        <dbReference type="SAM" id="SignalP"/>
    </source>
</evidence>
<dbReference type="InterPro" id="IPR020575">
    <property type="entry name" value="Hsp90_N"/>
</dbReference>
<dbReference type="HOGENOM" id="CLU_006684_5_2_1"/>
<dbReference type="InParanoid" id="A0CTZ6"/>
<dbReference type="InterPro" id="IPR036890">
    <property type="entry name" value="HATPase_C_sf"/>
</dbReference>
<keyword evidence="3 5" id="KW-0067">ATP-binding</keyword>
<feature type="region of interest" description="Disordered" evidence="6">
    <location>
        <begin position="439"/>
        <end position="472"/>
    </location>
</feature>
<dbReference type="SUPFAM" id="SSF55874">
    <property type="entry name" value="ATPase domain of HSP90 chaperone/DNA topoisomerase II/histidine kinase"/>
    <property type="match status" value="1"/>
</dbReference>
<dbReference type="GO" id="GO:0006457">
    <property type="term" value="P:protein folding"/>
    <property type="evidence" value="ECO:0000318"/>
    <property type="project" value="GO_Central"/>
</dbReference>
<dbReference type="Gene3D" id="3.30.565.10">
    <property type="entry name" value="Histidine kinase-like ATPase, C-terminal domain"/>
    <property type="match status" value="1"/>
</dbReference>
<evidence type="ECO:0000313" key="10">
    <source>
        <dbReference type="Proteomes" id="UP000000600"/>
    </source>
</evidence>
<feature type="binding site" evidence="5">
    <location>
        <begin position="153"/>
        <end position="158"/>
    </location>
    <ligand>
        <name>ATP</name>
        <dbReference type="ChEBI" id="CHEBI:30616"/>
    </ligand>
</feature>
<evidence type="ECO:0000256" key="6">
    <source>
        <dbReference type="SAM" id="MobiDB-lite"/>
    </source>
</evidence>
<evidence type="ECO:0000259" key="8">
    <source>
        <dbReference type="SMART" id="SM00387"/>
    </source>
</evidence>
<feature type="compositionally biased region" description="Basic and acidic residues" evidence="6">
    <location>
        <begin position="463"/>
        <end position="472"/>
    </location>
</feature>
<keyword evidence="10" id="KW-1185">Reference proteome</keyword>
<name>A0CTZ6_PARTE</name>
<proteinExistence type="inferred from homology"/>
<dbReference type="FunCoup" id="A0CTZ6">
    <property type="interactions" value="91"/>
</dbReference>
<dbReference type="GO" id="GO:0140662">
    <property type="term" value="F:ATP-dependent protein folding chaperone"/>
    <property type="evidence" value="ECO:0007669"/>
    <property type="project" value="InterPro"/>
</dbReference>
<dbReference type="eggNOG" id="KOG0020">
    <property type="taxonomic scope" value="Eukaryota"/>
</dbReference>
<dbReference type="KEGG" id="ptm:GSPATT00038997001"/>
<feature type="binding site" evidence="5">
    <location>
        <position position="133"/>
    </location>
    <ligand>
        <name>ATP</name>
        <dbReference type="ChEBI" id="CHEBI:30616"/>
    </ligand>
</feature>
<feature type="binding site" evidence="5">
    <location>
        <position position="127"/>
    </location>
    <ligand>
        <name>ATP</name>
        <dbReference type="ChEBI" id="CHEBI:30616"/>
    </ligand>
</feature>
<feature type="binding site" evidence="5">
    <location>
        <position position="114"/>
    </location>
    <ligand>
        <name>ATP</name>
        <dbReference type="ChEBI" id="CHEBI:30616"/>
    </ligand>
</feature>
<reference evidence="9 10" key="1">
    <citation type="journal article" date="2006" name="Nature">
        <title>Global trends of whole-genome duplications revealed by the ciliate Paramecium tetraurelia.</title>
        <authorList>
            <consortium name="Genoscope"/>
            <person name="Aury J.-M."/>
            <person name="Jaillon O."/>
            <person name="Duret L."/>
            <person name="Noel B."/>
            <person name="Jubin C."/>
            <person name="Porcel B.M."/>
            <person name="Segurens B."/>
            <person name="Daubin V."/>
            <person name="Anthouard V."/>
            <person name="Aiach N."/>
            <person name="Arnaiz O."/>
            <person name="Billaut A."/>
            <person name="Beisson J."/>
            <person name="Blanc I."/>
            <person name="Bouhouche K."/>
            <person name="Camara F."/>
            <person name="Duharcourt S."/>
            <person name="Guigo R."/>
            <person name="Gogendeau D."/>
            <person name="Katinka M."/>
            <person name="Keller A.-M."/>
            <person name="Kissmehl R."/>
            <person name="Klotz C."/>
            <person name="Koll F."/>
            <person name="Le Moue A."/>
            <person name="Lepere C."/>
            <person name="Malinsky S."/>
            <person name="Nowacki M."/>
            <person name="Nowak J.K."/>
            <person name="Plattner H."/>
            <person name="Poulain J."/>
            <person name="Ruiz F."/>
            <person name="Serrano V."/>
            <person name="Zagulski M."/>
            <person name="Dessen P."/>
            <person name="Betermier M."/>
            <person name="Weissenbach J."/>
            <person name="Scarpelli C."/>
            <person name="Schachter V."/>
            <person name="Sperling L."/>
            <person name="Meyer E."/>
            <person name="Cohen J."/>
            <person name="Wincker P."/>
        </authorList>
    </citation>
    <scope>NUCLEOTIDE SEQUENCE [LARGE SCALE GENOMIC DNA]</scope>
    <source>
        <strain evidence="9 10">Stock d4-2</strain>
    </source>
</reference>
<feature type="binding site" evidence="5">
    <location>
        <position position="417"/>
    </location>
    <ligand>
        <name>ATP</name>
        <dbReference type="ChEBI" id="CHEBI:30616"/>
    </ligand>
</feature>
<dbReference type="OMA" id="WNIMNEN"/>
<dbReference type="GeneID" id="5027447"/>
<dbReference type="STRING" id="5888.A0CTZ6"/>
<gene>
    <name evidence="9" type="ORF">GSPATT00038997001</name>
</gene>
<sequence length="523" mass="60609">MNSKQKAFALLLLFMLSGVQVMTQDLTDEQKKLLEQSQETHEFQAETGRLMDILINSLYTQKEIFLRELISNAADALDKLRFLSVRNPEILGDKTELAIRIEINTEEKSVSVTDSGIGMTKNDLISNLGTIAKSGTTQFIEAIKGGNVNLIGQFGVGFYSCFLAGQKVTVASKNSDDDQYIWESQAAHSFAVSKDPRGNTLGRGTQVTIHLKQDAVEFAEESTIRELIKKYSEFINFPIYLKVTREVSKQVEEESEQQQDQQDQQDQTDDDEVKVKDDDDDDADTKKKATKTIKEKVSEWVQVNENKAIWLRPKEEISDDDYKKFYKVLSKNSGEDPFNWVHFKAEGEVEFTSLIYVPKRAPSDMFDNYYGKQTTNLKLYVRRVLISEEFEDILPRYLSFVKGVIDSDELPLKCQQRNTSITQDIVKKILELFQDAASYDDEDEEDTEEGEEDDNMAETTPEEQQRLKDEKRKKKIDEYNEFWKEYGKNIKLGVIEDSSNRQKLAELTRYHYYYYYYMKYVMQ</sequence>
<dbReference type="InterPro" id="IPR003594">
    <property type="entry name" value="HATPase_dom"/>
</dbReference>
<dbReference type="InterPro" id="IPR019805">
    <property type="entry name" value="Heat_shock_protein_90_CS"/>
</dbReference>
<dbReference type="InterPro" id="IPR020568">
    <property type="entry name" value="Ribosomal_Su5_D2-typ_SF"/>
</dbReference>
<evidence type="ECO:0000313" key="9">
    <source>
        <dbReference type="EMBL" id="CAK74263.1"/>
    </source>
</evidence>
<feature type="binding site" evidence="5">
    <location>
        <position position="68"/>
    </location>
    <ligand>
        <name>ATP</name>
        <dbReference type="ChEBI" id="CHEBI:30616"/>
    </ligand>
</feature>
<dbReference type="InterPro" id="IPR001404">
    <property type="entry name" value="Hsp90_fam"/>
</dbReference>
<comment type="similarity">
    <text evidence="1">Belongs to the heat shock protein 90 family.</text>
</comment>
<dbReference type="OrthoDB" id="28737at2759"/>
<feature type="chain" id="PRO_5002623358" description="Histidine kinase/HSP90-like ATPase domain-containing protein" evidence="7">
    <location>
        <begin position="22"/>
        <end position="523"/>
    </location>
</feature>
<dbReference type="PRINTS" id="PR00775">
    <property type="entry name" value="HEATSHOCK90"/>
</dbReference>
<keyword evidence="7" id="KW-0732">Signal</keyword>
<dbReference type="Proteomes" id="UP000000600">
    <property type="component" value="Unassembled WGS sequence"/>
</dbReference>
<dbReference type="Pfam" id="PF13589">
    <property type="entry name" value="HATPase_c_3"/>
    <property type="match status" value="1"/>
</dbReference>
<organism evidence="9 10">
    <name type="scientific">Paramecium tetraurelia</name>
    <dbReference type="NCBI Taxonomy" id="5888"/>
    <lineage>
        <taxon>Eukaryota</taxon>
        <taxon>Sar</taxon>
        <taxon>Alveolata</taxon>
        <taxon>Ciliophora</taxon>
        <taxon>Intramacronucleata</taxon>
        <taxon>Oligohymenophorea</taxon>
        <taxon>Peniculida</taxon>
        <taxon>Parameciidae</taxon>
        <taxon>Paramecium</taxon>
    </lineage>
</organism>
<evidence type="ECO:0000256" key="1">
    <source>
        <dbReference type="ARBA" id="ARBA00008239"/>
    </source>
</evidence>
<dbReference type="NCBIfam" id="NF003555">
    <property type="entry name" value="PRK05218.1"/>
    <property type="match status" value="1"/>
</dbReference>
<evidence type="ECO:0000256" key="5">
    <source>
        <dbReference type="PIRSR" id="PIRSR002583-1"/>
    </source>
</evidence>
<dbReference type="SMART" id="SM00387">
    <property type="entry name" value="HATPase_c"/>
    <property type="match status" value="1"/>
</dbReference>
<dbReference type="Gene3D" id="3.30.230.80">
    <property type="match status" value="1"/>
</dbReference>
<feature type="binding site" evidence="5">
    <location>
        <position position="72"/>
    </location>
    <ligand>
        <name>ATP</name>
        <dbReference type="ChEBI" id="CHEBI:30616"/>
    </ligand>
</feature>